<organism evidence="3 4">
    <name type="scientific">Pedobacter polaris</name>
    <dbReference type="NCBI Taxonomy" id="2571273"/>
    <lineage>
        <taxon>Bacteria</taxon>
        <taxon>Pseudomonadati</taxon>
        <taxon>Bacteroidota</taxon>
        <taxon>Sphingobacteriia</taxon>
        <taxon>Sphingobacteriales</taxon>
        <taxon>Sphingobacteriaceae</taxon>
        <taxon>Pedobacter</taxon>
    </lineage>
</organism>
<dbReference type="RefSeq" id="WP_136840673.1">
    <property type="nucleotide sequence ID" value="NZ_SWBR01000002.1"/>
</dbReference>
<dbReference type="InterPro" id="IPR022409">
    <property type="entry name" value="PKD/Chitinase_dom"/>
</dbReference>
<accession>A0A4U1CSB7</accession>
<sequence>MKNFYLIILLFLLAGFYNSANAQNISNEGMEFWTVFPTHDPSSSSLATMNVNVTSKFDSEVTVTCGSWSSGPTPTPIPANTVVTFLVPRLDSYINSSEANTLLSNRGIHIVVTPGKPKVVAYSHVFAGFRSAATLILPYEALGQKYYSMNYTQDRGDGESKGFLTLVAADDNTNLILHKNDGSTITIPQLNKGDVYEYMPSIREDLTGVFVEVNSATSNCKRFAAFSGSTSISIGCSGSRDPLLQQLYSLNSWGKTYGIVPFINRRYIIRVLAQEDGTKIFINGVNVATRNKGLFYESEILTAPAIVSGDKLISVAQYSLSQACSSTFGGAMTGDPEMVLLNPTEFNIKNITVFSSEKNLIGAKYINVFIKTNKVSTFKLNGNVPNGTWQTMPSDPTYSYLQLQVFDESLTLTADDGFNAIAYGFGQTESYAYSAGTNLASTQFLVLVNKATGSENAAACLGEASDFKLTLPYKLDKLIWKYGDGTADSEIDNPSFTTSGTDPILYIYRAPVSKTFTVVGKTQLTAIATLASTAGSCSTSEIELNFTFDVDPLPTAEFEMATIGCTGDEISFTDKSLSNVNGKNITAWQWDFGDGTPISTEQNPKHIFNTTGNITVKLSVSAENGCFSDIKPHDIFINPKPTALFSPSNITCIDNDILFTDQSQIIGGNIIKWTWDFGDSGSTSNTSSLQNPTHKYSNPGTYNVKLTVETDKACVHSLTLPVTINDLPKVEFNLPEVCLDAGVAVFKNNSTDFDGSTNSLTYAWDFGDTEPGAINNTSTLRDGYHAYTVAKEYTVTLTVTNAKGCKVIKMQKIAINNSNPSPNFEKNFTANACSNQSFSLKNTSTVPGFGAITRLEWYFNGILELTDEEPTPNQIYTFTKPKFTTPQTKDIVVTLKVFTGDALACSRTSAPQTITLLASPEVEFNALNPICLNRGVVQLVATETGNLQGDGGVFTGNGVSPTGSFNPLLAGVGKHDITYTFTADNGCRDQKVQTIEVYSLPTIDVGNDFYILAGGEKQFNASATGIGLTYEWTPSIGLSNPNILNPIANPAIDTKYMLKVTSSQGCTVFDDIYVYVLQNVKVPNTFTPNGDGVNDVWNIQYLDTYPNGTVEIFDRNGQRVYVSSKGYSNPFDGTYRNQPLPVGTYYYIINPNSGRKNITGNLTIIR</sequence>
<feature type="domain" description="PKD" evidence="2">
    <location>
        <begin position="668"/>
        <end position="724"/>
    </location>
</feature>
<keyword evidence="1" id="KW-0732">Signal</keyword>
<dbReference type="CDD" id="cd00146">
    <property type="entry name" value="PKD"/>
    <property type="match status" value="3"/>
</dbReference>
<evidence type="ECO:0000259" key="2">
    <source>
        <dbReference type="PROSITE" id="PS50093"/>
    </source>
</evidence>
<dbReference type="EMBL" id="SWBR01000002">
    <property type="protein sequence ID" value="TKC10644.1"/>
    <property type="molecule type" value="Genomic_DNA"/>
</dbReference>
<protein>
    <submittedName>
        <fullName evidence="3">PKD domain-containing protein</fullName>
    </submittedName>
</protein>
<dbReference type="AlphaFoldDB" id="A0A4U1CSB7"/>
<feature type="domain" description="PKD" evidence="2">
    <location>
        <begin position="754"/>
        <end position="804"/>
    </location>
</feature>
<feature type="domain" description="PKD" evidence="2">
    <location>
        <begin position="581"/>
        <end position="625"/>
    </location>
</feature>
<dbReference type="InterPro" id="IPR000601">
    <property type="entry name" value="PKD_dom"/>
</dbReference>
<dbReference type="PROSITE" id="PS50093">
    <property type="entry name" value="PKD"/>
    <property type="match status" value="3"/>
</dbReference>
<dbReference type="PANTHER" id="PTHR36842:SF1">
    <property type="entry name" value="PROTEIN TOLB"/>
    <property type="match status" value="1"/>
</dbReference>
<gene>
    <name evidence="3" type="ORF">FA048_10735</name>
</gene>
<dbReference type="Pfam" id="PF18911">
    <property type="entry name" value="PKD_4"/>
    <property type="match status" value="3"/>
</dbReference>
<keyword evidence="4" id="KW-1185">Reference proteome</keyword>
<dbReference type="SUPFAM" id="SSF49299">
    <property type="entry name" value="PKD domain"/>
    <property type="match status" value="3"/>
</dbReference>
<dbReference type="PANTHER" id="PTHR36842">
    <property type="entry name" value="PROTEIN TOLB HOMOLOG"/>
    <property type="match status" value="1"/>
</dbReference>
<comment type="caution">
    <text evidence="3">The sequence shown here is derived from an EMBL/GenBank/DDBJ whole genome shotgun (WGS) entry which is preliminary data.</text>
</comment>
<reference evidence="3 4" key="1">
    <citation type="submission" date="2019-04" db="EMBL/GenBank/DDBJ databases">
        <title>Pedobacter sp. RP-3-22 sp. nov., isolated from Arctic soil.</title>
        <authorList>
            <person name="Dahal R.H."/>
            <person name="Kim D.-U."/>
        </authorList>
    </citation>
    <scope>NUCLEOTIDE SEQUENCE [LARGE SCALE GENOMIC DNA]</scope>
    <source>
        <strain evidence="3 4">RP-3-22</strain>
    </source>
</reference>
<evidence type="ECO:0000256" key="1">
    <source>
        <dbReference type="SAM" id="SignalP"/>
    </source>
</evidence>
<dbReference type="Proteomes" id="UP000309488">
    <property type="component" value="Unassembled WGS sequence"/>
</dbReference>
<evidence type="ECO:0000313" key="3">
    <source>
        <dbReference type="EMBL" id="TKC10644.1"/>
    </source>
</evidence>
<proteinExistence type="predicted"/>
<feature type="signal peptide" evidence="1">
    <location>
        <begin position="1"/>
        <end position="22"/>
    </location>
</feature>
<name>A0A4U1CSB7_9SPHI</name>
<evidence type="ECO:0000313" key="4">
    <source>
        <dbReference type="Proteomes" id="UP000309488"/>
    </source>
</evidence>
<feature type="chain" id="PRO_5020863829" evidence="1">
    <location>
        <begin position="23"/>
        <end position="1166"/>
    </location>
</feature>
<dbReference type="InterPro" id="IPR013783">
    <property type="entry name" value="Ig-like_fold"/>
</dbReference>
<dbReference type="SMART" id="SM00089">
    <property type="entry name" value="PKD"/>
    <property type="match status" value="3"/>
</dbReference>
<dbReference type="OrthoDB" id="7794186at2"/>
<dbReference type="InterPro" id="IPR035986">
    <property type="entry name" value="PKD_dom_sf"/>
</dbReference>
<dbReference type="InterPro" id="IPR026341">
    <property type="entry name" value="T9SS_type_B"/>
</dbReference>
<dbReference type="InterPro" id="IPR035234">
    <property type="entry name" value="IgGFc-bd_N"/>
</dbReference>
<dbReference type="Pfam" id="PF17517">
    <property type="entry name" value="IgGFc_binding"/>
    <property type="match status" value="1"/>
</dbReference>
<dbReference type="NCBIfam" id="TIGR04131">
    <property type="entry name" value="Bac_Flav_CTERM"/>
    <property type="match status" value="1"/>
</dbReference>
<dbReference type="Pfam" id="PF13585">
    <property type="entry name" value="CHU_C"/>
    <property type="match status" value="1"/>
</dbReference>
<dbReference type="Gene3D" id="2.60.40.10">
    <property type="entry name" value="Immunoglobulins"/>
    <property type="match status" value="3"/>
</dbReference>